<feature type="domain" description="CheW-like" evidence="12">
    <location>
        <begin position="1700"/>
        <end position="1836"/>
    </location>
</feature>
<feature type="domain" description="HPt" evidence="13">
    <location>
        <begin position="604"/>
        <end position="708"/>
    </location>
</feature>
<dbReference type="SUPFAM" id="SSF55874">
    <property type="entry name" value="ATPase domain of HSP90 chaperone/DNA topoisomerase II/histidine kinase"/>
    <property type="match status" value="1"/>
</dbReference>
<comment type="caution">
    <text evidence="14">The sequence shown here is derived from an EMBL/GenBank/DDBJ whole genome shotgun (WGS) entry which is preliminary data.</text>
</comment>
<protein>
    <recommendedName>
        <fullName evidence="2">histidine kinase</fullName>
        <ecNumber evidence="2">2.7.13.3</ecNumber>
    </recommendedName>
</protein>
<dbReference type="Pfam" id="PF26379">
    <property type="entry name" value="FimL_2nd"/>
    <property type="match status" value="1"/>
</dbReference>
<feature type="domain" description="HPt" evidence="13">
    <location>
        <begin position="1201"/>
        <end position="1308"/>
    </location>
</feature>
<dbReference type="PROSITE" id="PS50894">
    <property type="entry name" value="HPT"/>
    <property type="match status" value="4"/>
</dbReference>
<dbReference type="SMART" id="SM00260">
    <property type="entry name" value="CheW"/>
    <property type="match status" value="1"/>
</dbReference>
<dbReference type="Gene3D" id="3.40.50.2300">
    <property type="match status" value="1"/>
</dbReference>
<sequence length="1980" mass="217333">MGDHHDYVALDWVKGEISDTLTQARQSLEAYVDSVQSGEQDDTRLRFCLNYIHQVHGTLTMVEFYGAALLAEEMEALTRALLEGAVANRDEALEVLMQSILQIPPYLEQVYRGRRDLPVVVMPVLNDLRAARGESLLSETSLFKPQLGEPVPALIGEQLKPFRTPKLPAFLKKLRQMYQMALVGYIKGLKTEENLAYLLKVSERLKALLEGSPAGKLWPVVSALVESLSTGGCKNTSTVRNLLRQVDAEIRCLIEEGEVAVNRAVPEDLLKNLLYYVARSSSQGAMTTAIKSQYQLNDALPDENTVSMERQRQRLQGPDNAAMSSVIKAVSDELMAVKDALDLYVRSPGNDRELVKAQLPVLSQVADTMGVLGLGIPRKVIQDQVDILNRMVNEDRYDGNVLMDVAGSLLYAEATLAGMAQEKPASVDDSAVPEADLSSAHQAVIQEARSGLEQAKDAIVDYIASQWDTRCLAPVPDVLASVRGGLAMIPLERAAQQVASASLYVEQELLSGRAEPDWQALDTLADAITGVEYFLERLLDDRQSQGDVILDVVDESLNRLGYRPGSAVEDAPSDEIAEEIVLASDEPLAVSPEPVESTTSEQTDDLIDDELLEVFIEEAQEVRETLAEYFPRWQADRTDADSLAEFRRGFHTLKGSGRMVGATVVGELAWSIENMLNRVIDGSIDPTDTLVSLVDRVIAVLPSTIAAFAEKQQILSPEIQSLMDEADCYSRSESWTPVEAVLASSLPDIVDDDDAEQSESDADLLDIFRKEAVVHLQVINDFIAESNERQVALTISDDLQRSLHTLKGSASMAGITPVADVVIPLEKMIKAFQAHNIVADEPVLALLNRGGLLIQDGLDQLDANPLSPLAGANELIHEIQLLQSERLTDIDEKESVSGARQAPKSVALFLAEGVDLLLDANDTLVHWNHQQDTETAQALLNALITVSDSAKRVDIEPLATLADSLIELYQCILQRQIVMDDDLVQLLRDSHEHLIAMMDQLAAQQTPTGSQLLLDRIAVLLQDSVPAATDNQNAVFVETSAVGDAASDDMDQELIALFLDEATDILEEASRDLYRWLEYSDDKNILQSLQRHLHTLKGGARMAGVTAIGDLGHELEYLYEDLCEARLSASQELINLLLRTHDTLDEMLSQLRSNNVCRSAEDLRILIHEFRDGKTDDDLPTEEMQENRQPLAPEPVSVALPDGLDPEMAGIFLEEATDLLEQVEEQMAAWQSDTADMMPAEELMRALHTLKGSARMAGLVELGDASHQMEVVVEGLQQKGSISKGEIRELATNAEQLQRLVENVASSFGQSVEPSTTAPVPEASDASESVEAERKIADVLSFPQPDDNQVSFIKAPAFLASGQARGNNAVEMSAREMVRVPAELLEQLVNLAGETSISRARIEQQISDFSYTLQEMHDTIERLREQLRRLDIETQSQILSRHEGELADHPEFDPLEMDQYSELTQLSRSLVESATDLMDLKDALADRNRDSETLITQQARINTELQEGLMRTRMVPFSRLLPRLRRIVRQVSSELGKDVELKVENAEGEMDRSVMERMLAPLEHMLRNAVDHGIESADERTRKGKPATGQISLVFGREGGDIVLSLRDDGKGLNPDAIREKALARGLLASGADVSDADVTRLILEPGFSTAEKVTQISGRGVGLDVVNSELKQLGGRLDIHSDQDAGTTFEVRLPFTLSVNRALMVNQGEEVYAVPLNTIEGIVRVSPEDLQAGYDSGLFEYAGSSYRLHYLGEMFGKGQPSLSQMTQDVPVLLVHSGDTSVALQIDGLSASREIVVKSLGPQFAKLPGISGATILGDGRVVIILDVVALALRTLARTVTDESKAAEPVAVLDSHEEKALIMVVDDSVTVRKVTTRLLGRHGYDTLVARDGVEAMALLQDQRPDLILLDIEMPRMDGFEVATAVRNDPALSGIPIIMITSRTGTKHRQRAMEIGVNDYMGKPFQEGPLLEAIEGLVSVYG</sequence>
<dbReference type="InterPro" id="IPR051315">
    <property type="entry name" value="Bact_Chemotaxis_CheA"/>
</dbReference>
<evidence type="ECO:0000313" key="14">
    <source>
        <dbReference type="EMBL" id="GAA4651989.1"/>
    </source>
</evidence>
<dbReference type="Pfam" id="PF02895">
    <property type="entry name" value="H-kinase_dim"/>
    <property type="match status" value="1"/>
</dbReference>
<feature type="modified residue" description="Phosphohistidine" evidence="7">
    <location>
        <position position="1094"/>
    </location>
</feature>
<evidence type="ECO:0000259" key="13">
    <source>
        <dbReference type="PROSITE" id="PS50894"/>
    </source>
</evidence>
<keyword evidence="15" id="KW-1185">Reference proteome</keyword>
<dbReference type="SUPFAM" id="SSF47226">
    <property type="entry name" value="Histidine-containing phosphotransfer domain, HPT domain"/>
    <property type="match status" value="7"/>
</dbReference>
<evidence type="ECO:0000256" key="6">
    <source>
        <dbReference type="ARBA" id="ARBA00023012"/>
    </source>
</evidence>
<dbReference type="PANTHER" id="PTHR43395">
    <property type="entry name" value="SENSOR HISTIDINE KINASE CHEA"/>
    <property type="match status" value="1"/>
</dbReference>
<dbReference type="InterPro" id="IPR003594">
    <property type="entry name" value="HATPase_dom"/>
</dbReference>
<dbReference type="InterPro" id="IPR002545">
    <property type="entry name" value="CheW-lke_dom"/>
</dbReference>
<dbReference type="Proteomes" id="UP001500604">
    <property type="component" value="Unassembled WGS sequence"/>
</dbReference>
<dbReference type="InterPro" id="IPR036061">
    <property type="entry name" value="CheW-like_dom_sf"/>
</dbReference>
<keyword evidence="5" id="KW-0418">Kinase</keyword>
<dbReference type="InterPro" id="IPR037006">
    <property type="entry name" value="CheA-like_homodim_sf"/>
</dbReference>
<dbReference type="InterPro" id="IPR036890">
    <property type="entry name" value="HATPase_C_sf"/>
</dbReference>
<dbReference type="EMBL" id="BAABFL010000467">
    <property type="protein sequence ID" value="GAA4651989.1"/>
    <property type="molecule type" value="Genomic_DNA"/>
</dbReference>
<feature type="domain" description="Histidine kinase" evidence="10">
    <location>
        <begin position="1465"/>
        <end position="1698"/>
    </location>
</feature>
<dbReference type="Pfam" id="PF00072">
    <property type="entry name" value="Response_reg"/>
    <property type="match status" value="1"/>
</dbReference>
<feature type="domain" description="Response regulatory" evidence="11">
    <location>
        <begin position="1860"/>
        <end position="1976"/>
    </location>
</feature>
<evidence type="ECO:0000256" key="7">
    <source>
        <dbReference type="PROSITE-ProRule" id="PRU00110"/>
    </source>
</evidence>
<dbReference type="SMART" id="SM00073">
    <property type="entry name" value="HPT"/>
    <property type="match status" value="4"/>
</dbReference>
<feature type="modified residue" description="Phosphohistidine" evidence="7">
    <location>
        <position position="1248"/>
    </location>
</feature>
<evidence type="ECO:0000256" key="9">
    <source>
        <dbReference type="SAM" id="MobiDB-lite"/>
    </source>
</evidence>
<comment type="catalytic activity">
    <reaction evidence="1">
        <text>ATP + protein L-histidine = ADP + protein N-phospho-L-histidine.</text>
        <dbReference type="EC" id="2.7.13.3"/>
    </reaction>
</comment>
<dbReference type="EC" id="2.7.13.3" evidence="2"/>
<evidence type="ECO:0000259" key="11">
    <source>
        <dbReference type="PROSITE" id="PS50110"/>
    </source>
</evidence>
<dbReference type="RefSeq" id="WP_345198476.1">
    <property type="nucleotide sequence ID" value="NZ_BAABFL010000467.1"/>
</dbReference>
<evidence type="ECO:0000256" key="2">
    <source>
        <dbReference type="ARBA" id="ARBA00012438"/>
    </source>
</evidence>
<dbReference type="Pfam" id="PF02518">
    <property type="entry name" value="HATPase_c"/>
    <property type="match status" value="1"/>
</dbReference>
<dbReference type="InterPro" id="IPR058661">
    <property type="entry name" value="FimL_2nd"/>
</dbReference>
<dbReference type="CDD" id="cd00088">
    <property type="entry name" value="HPT"/>
    <property type="match status" value="4"/>
</dbReference>
<dbReference type="Gene3D" id="1.20.120.160">
    <property type="entry name" value="HPT domain"/>
    <property type="match status" value="6"/>
</dbReference>
<evidence type="ECO:0000259" key="10">
    <source>
        <dbReference type="PROSITE" id="PS50109"/>
    </source>
</evidence>
<dbReference type="PROSITE" id="PS50109">
    <property type="entry name" value="HIS_KIN"/>
    <property type="match status" value="1"/>
</dbReference>
<dbReference type="PROSITE" id="PS50110">
    <property type="entry name" value="RESPONSE_REGULATORY"/>
    <property type="match status" value="1"/>
</dbReference>
<accession>A0ABP8V974</accession>
<evidence type="ECO:0000256" key="4">
    <source>
        <dbReference type="ARBA" id="ARBA00022679"/>
    </source>
</evidence>
<dbReference type="PRINTS" id="PR00344">
    <property type="entry name" value="BCTRLSENSOR"/>
</dbReference>
<proteinExistence type="predicted"/>
<keyword evidence="3 8" id="KW-0597">Phosphoprotein</keyword>
<evidence type="ECO:0000256" key="1">
    <source>
        <dbReference type="ARBA" id="ARBA00000085"/>
    </source>
</evidence>
<feature type="compositionally biased region" description="Polar residues" evidence="9">
    <location>
        <begin position="1308"/>
        <end position="1318"/>
    </location>
</feature>
<evidence type="ECO:0000313" key="15">
    <source>
        <dbReference type="Proteomes" id="UP001500604"/>
    </source>
</evidence>
<dbReference type="SMART" id="SM01231">
    <property type="entry name" value="H-kinase_dim"/>
    <property type="match status" value="1"/>
</dbReference>
<dbReference type="PANTHER" id="PTHR43395:SF8">
    <property type="entry name" value="HISTIDINE KINASE"/>
    <property type="match status" value="1"/>
</dbReference>
<evidence type="ECO:0000256" key="8">
    <source>
        <dbReference type="PROSITE-ProRule" id="PRU00169"/>
    </source>
</evidence>
<name>A0ABP8V974_9GAMM</name>
<dbReference type="InterPro" id="IPR005467">
    <property type="entry name" value="His_kinase_dom"/>
</dbReference>
<dbReference type="InterPro" id="IPR004105">
    <property type="entry name" value="CheA-like_dim"/>
</dbReference>
<feature type="domain" description="HPt" evidence="13">
    <location>
        <begin position="1047"/>
        <end position="1151"/>
    </location>
</feature>
<feature type="modified residue" description="Phosphohistidine" evidence="7">
    <location>
        <position position="804"/>
    </location>
</feature>
<evidence type="ECO:0000259" key="12">
    <source>
        <dbReference type="PROSITE" id="PS50851"/>
    </source>
</evidence>
<dbReference type="SUPFAM" id="SSF52172">
    <property type="entry name" value="CheY-like"/>
    <property type="match status" value="1"/>
</dbReference>
<dbReference type="SUPFAM" id="SSF50341">
    <property type="entry name" value="CheW-like"/>
    <property type="match status" value="1"/>
</dbReference>
<dbReference type="InterPro" id="IPR011006">
    <property type="entry name" value="CheY-like_superfamily"/>
</dbReference>
<dbReference type="Gene3D" id="2.30.30.40">
    <property type="entry name" value="SH3 Domains"/>
    <property type="match status" value="1"/>
</dbReference>
<keyword evidence="6" id="KW-0902">Two-component regulatory system</keyword>
<reference evidence="15" key="1">
    <citation type="journal article" date="2019" name="Int. J. Syst. Evol. Microbiol.">
        <title>The Global Catalogue of Microorganisms (GCM) 10K type strain sequencing project: providing services to taxonomists for standard genome sequencing and annotation.</title>
        <authorList>
            <consortium name="The Broad Institute Genomics Platform"/>
            <consortium name="The Broad Institute Genome Sequencing Center for Infectious Disease"/>
            <person name="Wu L."/>
            <person name="Ma J."/>
        </authorList>
    </citation>
    <scope>NUCLEOTIDE SEQUENCE [LARGE SCALE GENOMIC DNA]</scope>
    <source>
        <strain evidence="15">JCM 17805</strain>
    </source>
</reference>
<dbReference type="InterPro" id="IPR008207">
    <property type="entry name" value="Sig_transdc_His_kin_Hpt_dom"/>
</dbReference>
<feature type="region of interest" description="Disordered" evidence="9">
    <location>
        <begin position="1174"/>
        <end position="1196"/>
    </location>
</feature>
<evidence type="ECO:0000256" key="3">
    <source>
        <dbReference type="ARBA" id="ARBA00022553"/>
    </source>
</evidence>
<gene>
    <name evidence="14" type="ORF">GCM10023116_42730</name>
</gene>
<dbReference type="InterPro" id="IPR001789">
    <property type="entry name" value="Sig_transdc_resp-reg_receiver"/>
</dbReference>
<dbReference type="PROSITE" id="PS50851">
    <property type="entry name" value="CHEW"/>
    <property type="match status" value="1"/>
</dbReference>
<keyword evidence="4" id="KW-0808">Transferase</keyword>
<dbReference type="SMART" id="SM00387">
    <property type="entry name" value="HATPase_c"/>
    <property type="match status" value="1"/>
</dbReference>
<evidence type="ECO:0000256" key="5">
    <source>
        <dbReference type="ARBA" id="ARBA00022777"/>
    </source>
</evidence>
<organism evidence="14 15">
    <name type="scientific">Kistimonas scapharcae</name>
    <dbReference type="NCBI Taxonomy" id="1036133"/>
    <lineage>
        <taxon>Bacteria</taxon>
        <taxon>Pseudomonadati</taxon>
        <taxon>Pseudomonadota</taxon>
        <taxon>Gammaproteobacteria</taxon>
        <taxon>Oceanospirillales</taxon>
        <taxon>Endozoicomonadaceae</taxon>
        <taxon>Kistimonas</taxon>
    </lineage>
</organism>
<dbReference type="InterPro" id="IPR004358">
    <property type="entry name" value="Sig_transdc_His_kin-like_C"/>
</dbReference>
<feature type="modified residue" description="Phosphohistidine" evidence="7">
    <location>
        <position position="651"/>
    </location>
</feature>
<feature type="region of interest" description="Disordered" evidence="9">
    <location>
        <begin position="1308"/>
        <end position="1327"/>
    </location>
</feature>
<dbReference type="SMART" id="SM00448">
    <property type="entry name" value="REC"/>
    <property type="match status" value="1"/>
</dbReference>
<dbReference type="InterPro" id="IPR036641">
    <property type="entry name" value="HPT_dom_sf"/>
</dbReference>
<feature type="domain" description="HPt" evidence="13">
    <location>
        <begin position="757"/>
        <end position="861"/>
    </location>
</feature>
<dbReference type="Pfam" id="PF01584">
    <property type="entry name" value="CheW"/>
    <property type="match status" value="1"/>
</dbReference>
<feature type="modified residue" description="4-aspartylphosphate" evidence="8">
    <location>
        <position position="1909"/>
    </location>
</feature>
<dbReference type="Gene3D" id="3.30.565.10">
    <property type="entry name" value="Histidine kinase-like ATPase, C-terminal domain"/>
    <property type="match status" value="1"/>
</dbReference>
<dbReference type="Pfam" id="PF01627">
    <property type="entry name" value="Hpt"/>
    <property type="match status" value="4"/>
</dbReference>
<dbReference type="Gene3D" id="1.10.287.560">
    <property type="entry name" value="Histidine kinase CheA-like, homodimeric domain"/>
    <property type="match status" value="1"/>
</dbReference>